<feature type="region of interest" description="Disordered" evidence="1">
    <location>
        <begin position="314"/>
        <end position="350"/>
    </location>
</feature>
<evidence type="ECO:0000256" key="1">
    <source>
        <dbReference type="SAM" id="MobiDB-lite"/>
    </source>
</evidence>
<sequence>MEKGTRVQEIRKRFEGLNSPNNDSFASKNPLPSFLKSSGSNSAKNSTDLDLQSVTKGIIRRSHAFRNDKTKIKLSNSNIVLDKNLIGLGVINESSSKSVVKLEEKSFPLKDSKASSSHLQTKPVALKINVDSLTDTLKKALKNPLPVGPAPKKPPRTFAHAGNSPESLIPDNSDKKTVITKLSDSLLLNKNGNSVPSVALPRRSKTDPHIMLKKLESALLTNQINNKSNAIVTPNISNCTQPVFKQSEVSQNTTNSKFNKFCLNGFSSCLNPNIYDAPSLLKIKSEAQNNINLTSNKSTYGTIRKVQNIRHIYEEPYSPRSERKNKGSVTNKNDSPQPKLSVHYMSSPVRESRRMILPESVTSSELNNKKIKMITDTFNENMKSDSDADSIQEERTDFNKGNQEEVTAVRKVYVKRVSSMRQQTIRLPRQGQNLFEVLLLIGLDQDVKLGKVPYVKSKYPESVVLPESLAELVFPDADDWPPSAVSLSGHHNNYTLVLTSEDGARKYAYCRRLQPEGAPICLPLAYVLISQHKDNIFYYKILSELEARHGMPVADYYQFVRSLFYSSIPNPGLSLQFGDVIFRRAVDARQESYDISRVLQALTVPIFIKAFSTLLIERKVILVGSNISLVSDCIEGLLKAIFPFEWEHTLIGAVPSSMLELCTAPTPFLMGVIRPKNKPHPSTFLPLTCIEDCLVADVDNSEVIKSCGDELSILPNRLILCLKSALYLCPVHSTDVGASEALMRLFVELVGHFNGYIITDVHTNNRTFQRESFVKTPNSRSTQLFLEWFTETAMFQSFIQRRLERSFEHGLFEQRCAEYIEENIKNHNVKKERSINKTVKTIGGRFKDWTSSS</sequence>
<dbReference type="InterPro" id="IPR043153">
    <property type="entry name" value="DENN_C"/>
</dbReference>
<dbReference type="InterPro" id="IPR051942">
    <property type="entry name" value="DENN_domain_containing_2"/>
</dbReference>
<dbReference type="InterPro" id="IPR005112">
    <property type="entry name" value="dDENN_dom"/>
</dbReference>
<dbReference type="Pfam" id="PF03456">
    <property type="entry name" value="uDENN"/>
    <property type="match status" value="1"/>
</dbReference>
<dbReference type="SMART" id="SM00801">
    <property type="entry name" value="dDENN"/>
    <property type="match status" value="1"/>
</dbReference>
<dbReference type="Pfam" id="PF03455">
    <property type="entry name" value="dDENN"/>
    <property type="match status" value="1"/>
</dbReference>
<reference evidence="3" key="1">
    <citation type="submission" date="2022-01" db="EMBL/GenBank/DDBJ databases">
        <authorList>
            <person name="King R."/>
        </authorList>
    </citation>
    <scope>NUCLEOTIDE SEQUENCE</scope>
</reference>
<protein>
    <recommendedName>
        <fullName evidence="2">UDENN domain-containing protein</fullName>
    </recommendedName>
</protein>
<name>A0A9P0H3Z2_NEZVI</name>
<dbReference type="OrthoDB" id="10266080at2759"/>
<dbReference type="InterPro" id="IPR037516">
    <property type="entry name" value="Tripartite_DENN"/>
</dbReference>
<dbReference type="PANTHER" id="PTHR15288">
    <property type="entry name" value="DENN DOMAIN-CONTAINING PROTEIN 2"/>
    <property type="match status" value="1"/>
</dbReference>
<gene>
    <name evidence="3" type="ORF">NEZAVI_LOCUS5433</name>
</gene>
<accession>A0A9P0H3Z2</accession>
<dbReference type="Gene3D" id="3.30.450.200">
    <property type="match status" value="1"/>
</dbReference>
<dbReference type="SMART" id="SM00800">
    <property type="entry name" value="uDENN"/>
    <property type="match status" value="1"/>
</dbReference>
<dbReference type="Gene3D" id="3.40.50.11500">
    <property type="match status" value="1"/>
</dbReference>
<dbReference type="Pfam" id="PF02141">
    <property type="entry name" value="DENN"/>
    <property type="match status" value="1"/>
</dbReference>
<evidence type="ECO:0000313" key="3">
    <source>
        <dbReference type="EMBL" id="CAH1395101.1"/>
    </source>
</evidence>
<keyword evidence="4" id="KW-1185">Reference proteome</keyword>
<evidence type="ECO:0000313" key="4">
    <source>
        <dbReference type="Proteomes" id="UP001152798"/>
    </source>
</evidence>
<dbReference type="InterPro" id="IPR005113">
    <property type="entry name" value="uDENN_dom"/>
</dbReference>
<dbReference type="PANTHER" id="PTHR15288:SF0">
    <property type="entry name" value="UDENN DOMAIN-CONTAINING PROTEIN"/>
    <property type="match status" value="1"/>
</dbReference>
<dbReference type="EMBL" id="OV725079">
    <property type="protein sequence ID" value="CAH1395101.1"/>
    <property type="molecule type" value="Genomic_DNA"/>
</dbReference>
<dbReference type="AlphaFoldDB" id="A0A9P0H3Z2"/>
<feature type="compositionally biased region" description="Polar residues" evidence="1">
    <location>
        <begin position="18"/>
        <end position="27"/>
    </location>
</feature>
<feature type="region of interest" description="Disordered" evidence="1">
    <location>
        <begin position="13"/>
        <end position="47"/>
    </location>
</feature>
<proteinExistence type="predicted"/>
<feature type="compositionally biased region" description="Polar residues" evidence="1">
    <location>
        <begin position="327"/>
        <end position="338"/>
    </location>
</feature>
<dbReference type="InterPro" id="IPR001194">
    <property type="entry name" value="cDENN_dom"/>
</dbReference>
<dbReference type="SMART" id="SM00799">
    <property type="entry name" value="DENN"/>
    <property type="match status" value="1"/>
</dbReference>
<organism evidence="3 4">
    <name type="scientific">Nezara viridula</name>
    <name type="common">Southern green stink bug</name>
    <name type="synonym">Cimex viridulus</name>
    <dbReference type="NCBI Taxonomy" id="85310"/>
    <lineage>
        <taxon>Eukaryota</taxon>
        <taxon>Metazoa</taxon>
        <taxon>Ecdysozoa</taxon>
        <taxon>Arthropoda</taxon>
        <taxon>Hexapoda</taxon>
        <taxon>Insecta</taxon>
        <taxon>Pterygota</taxon>
        <taxon>Neoptera</taxon>
        <taxon>Paraneoptera</taxon>
        <taxon>Hemiptera</taxon>
        <taxon>Heteroptera</taxon>
        <taxon>Panheteroptera</taxon>
        <taxon>Pentatomomorpha</taxon>
        <taxon>Pentatomoidea</taxon>
        <taxon>Pentatomidae</taxon>
        <taxon>Pentatominae</taxon>
        <taxon>Nezara</taxon>
    </lineage>
</organism>
<evidence type="ECO:0000259" key="2">
    <source>
        <dbReference type="PROSITE" id="PS50211"/>
    </source>
</evidence>
<feature type="domain" description="UDENN" evidence="2">
    <location>
        <begin position="436"/>
        <end position="809"/>
    </location>
</feature>
<dbReference type="Proteomes" id="UP001152798">
    <property type="component" value="Chromosome 3"/>
</dbReference>
<feature type="region of interest" description="Disordered" evidence="1">
    <location>
        <begin position="142"/>
        <end position="172"/>
    </location>
</feature>
<dbReference type="PROSITE" id="PS50211">
    <property type="entry name" value="DENN"/>
    <property type="match status" value="1"/>
</dbReference>
<feature type="compositionally biased region" description="Polar residues" evidence="1">
    <location>
        <begin position="35"/>
        <end position="47"/>
    </location>
</feature>